<evidence type="ECO:0000313" key="1">
    <source>
        <dbReference type="EMBL" id="EFP80795.2"/>
    </source>
</evidence>
<dbReference type="EMBL" id="DS178276">
    <property type="protein sequence ID" value="EFP80795.2"/>
    <property type="molecule type" value="Genomic_DNA"/>
</dbReference>
<dbReference type="OrthoDB" id="10438381at2759"/>
<accession>E3K8U9</accession>
<reference evidence="2" key="2">
    <citation type="journal article" date="2011" name="Proc. Natl. Acad. Sci. U.S.A.">
        <title>Obligate biotrophy features unraveled by the genomic analysis of rust fungi.</title>
        <authorList>
            <person name="Duplessis S."/>
            <person name="Cuomo C.A."/>
            <person name="Lin Y.-C."/>
            <person name="Aerts A."/>
            <person name="Tisserant E."/>
            <person name="Veneault-Fourrey C."/>
            <person name="Joly D.L."/>
            <person name="Hacquard S."/>
            <person name="Amselem J."/>
            <person name="Cantarel B.L."/>
            <person name="Chiu R."/>
            <person name="Coutinho P.M."/>
            <person name="Feau N."/>
            <person name="Field M."/>
            <person name="Frey P."/>
            <person name="Gelhaye E."/>
            <person name="Goldberg J."/>
            <person name="Grabherr M.G."/>
            <person name="Kodira C.D."/>
            <person name="Kohler A."/>
            <person name="Kuees U."/>
            <person name="Lindquist E.A."/>
            <person name="Lucas S.M."/>
            <person name="Mago R."/>
            <person name="Mauceli E."/>
            <person name="Morin E."/>
            <person name="Murat C."/>
            <person name="Pangilinan J.L."/>
            <person name="Park R."/>
            <person name="Pearson M."/>
            <person name="Quesneville H."/>
            <person name="Rouhier N."/>
            <person name="Sakthikumar S."/>
            <person name="Salamov A.A."/>
            <person name="Schmutz J."/>
            <person name="Selles B."/>
            <person name="Shapiro H."/>
            <person name="Tanguay P."/>
            <person name="Tuskan G.A."/>
            <person name="Henrissat B."/>
            <person name="Van de Peer Y."/>
            <person name="Rouze P."/>
            <person name="Ellis J.G."/>
            <person name="Dodds P.N."/>
            <person name="Schein J.E."/>
            <person name="Zhong S."/>
            <person name="Hamelin R.C."/>
            <person name="Grigoriev I.V."/>
            <person name="Szabo L.J."/>
            <person name="Martin F."/>
        </authorList>
    </citation>
    <scope>NUCLEOTIDE SEQUENCE [LARGE SCALE GENOMIC DNA]</scope>
    <source>
        <strain evidence="2">CRL 75-36-700-3 / race SCCL</strain>
    </source>
</reference>
<organism evidence="1 2">
    <name type="scientific">Puccinia graminis f. sp. tritici (strain CRL 75-36-700-3 / race SCCL)</name>
    <name type="common">Black stem rust fungus</name>
    <dbReference type="NCBI Taxonomy" id="418459"/>
    <lineage>
        <taxon>Eukaryota</taxon>
        <taxon>Fungi</taxon>
        <taxon>Dikarya</taxon>
        <taxon>Basidiomycota</taxon>
        <taxon>Pucciniomycotina</taxon>
        <taxon>Pucciniomycetes</taxon>
        <taxon>Pucciniales</taxon>
        <taxon>Pucciniaceae</taxon>
        <taxon>Puccinia</taxon>
    </lineage>
</organism>
<dbReference type="GeneID" id="10539815"/>
<dbReference type="VEuPathDB" id="FungiDB:PGTG_06751"/>
<sequence length="111" mass="12263">MALQGPSRCPHERVRRAGLGEAGFKGKSFTIFPSAGHPYFSSLLVTLNFVVRIHKGPDSQVNPRDGTPTQRVEVIQQQHKHQQIVGGMAEYWRLGATVDATKNIINSACHE</sequence>
<dbReference type="HOGENOM" id="CLU_1960634_0_0_1"/>
<reference key="1">
    <citation type="submission" date="2007-01" db="EMBL/GenBank/DDBJ databases">
        <title>The Genome Sequence of Puccinia graminis f. sp. tritici Strain CRL 75-36-700-3.</title>
        <authorList>
            <consortium name="The Broad Institute Genome Sequencing Platform"/>
            <person name="Birren B."/>
            <person name="Lander E."/>
            <person name="Galagan J."/>
            <person name="Nusbaum C."/>
            <person name="Devon K."/>
            <person name="Cuomo C."/>
            <person name="Jaffe D."/>
            <person name="Butler J."/>
            <person name="Alvarez P."/>
            <person name="Gnerre S."/>
            <person name="Grabherr M."/>
            <person name="Mauceli E."/>
            <person name="Brockman W."/>
            <person name="Young S."/>
            <person name="LaButti K."/>
            <person name="Sykes S."/>
            <person name="DeCaprio D."/>
            <person name="Crawford M."/>
            <person name="Koehrsen M."/>
            <person name="Engels R."/>
            <person name="Montgomery P."/>
            <person name="Pearson M."/>
            <person name="Howarth C."/>
            <person name="Larson L."/>
            <person name="White J."/>
            <person name="Zeng Q."/>
            <person name="Kodira C."/>
            <person name="Yandava C."/>
            <person name="Alvarado L."/>
            <person name="O'Leary S."/>
            <person name="Szabo L."/>
            <person name="Dean R."/>
            <person name="Schein J."/>
        </authorList>
    </citation>
    <scope>NUCLEOTIDE SEQUENCE</scope>
    <source>
        <strain>CRL 75-36-700-3</strain>
    </source>
</reference>
<protein>
    <submittedName>
        <fullName evidence="1">Uncharacterized protein</fullName>
    </submittedName>
</protein>
<evidence type="ECO:0000313" key="2">
    <source>
        <dbReference type="Proteomes" id="UP000008783"/>
    </source>
</evidence>
<keyword evidence="2" id="KW-1185">Reference proteome</keyword>
<dbReference type="InParanoid" id="E3K8U9"/>
<dbReference type="Proteomes" id="UP000008783">
    <property type="component" value="Unassembled WGS sequence"/>
</dbReference>
<gene>
    <name evidence="1" type="ORF">PGTG_06751</name>
</gene>
<dbReference type="RefSeq" id="XP_003325214.2">
    <property type="nucleotide sequence ID" value="XM_003325166.2"/>
</dbReference>
<dbReference type="KEGG" id="pgr:PGTG_06751"/>
<name>E3K8U9_PUCGT</name>
<dbReference type="AlphaFoldDB" id="E3K8U9"/>
<proteinExistence type="predicted"/>